<dbReference type="GO" id="GO:0048364">
    <property type="term" value="P:root development"/>
    <property type="evidence" value="ECO:0007669"/>
    <property type="project" value="InterPro"/>
</dbReference>
<proteinExistence type="predicted"/>
<sequence length="562" mass="60015">TLPAPPPFKSLAISLPLSSSSSSSSRSISLPMSPRRKAPEKPYRHARSASLPCPSHPLVSHLEDAIRTVRRWTSEPDRTPVRISTGLGRIGLLLAALDELLRLPQAEDALRRAADRLLDDLLLLADAYGSLRSAALALREAQSETRAALRRRDAARLASSLGSQRRAEKELARIASAVRSASRSASDTEIAGIVGEAIAAISAASVAVLLGISAISAAASAAAAATARSSSVLEPLRKLGFRSSSNNKKDTEEEKEIAALERLEELEECVGKLESGSERVFRSLVNIRRSISLPMSPRRKAPEKPYRHARSVSLPCPSQPLVSHIEDAIRTVRRWTSEPDRTPARISTGLGRIALLLAALDELLRLPQAEDALRRAGAGAADPLLDDLLRLADAYGSLRSAALDLKESQSEAQSALRRRDAARLASSLGSQRRAEKELARIASAVRSASRSASGTEIAEIVSEAIAAISAASVAVILGITAISASAAATVRSSSVLGPLRKLGFRSSSNNKKATEEEKEIAALERLEELEKCVGELESGSERVFRSLVNTRVSLLNILTPTF</sequence>
<dbReference type="PANTHER" id="PTHR33070:SF49">
    <property type="entry name" value="OS06G0725500 PROTEIN"/>
    <property type="match status" value="1"/>
</dbReference>
<feature type="non-terminal residue" evidence="2">
    <location>
        <position position="1"/>
    </location>
</feature>
<dbReference type="PANTHER" id="PTHR33070">
    <property type="entry name" value="OS06G0725500 PROTEIN"/>
    <property type="match status" value="1"/>
</dbReference>
<dbReference type="GO" id="GO:0048367">
    <property type="term" value="P:shoot system development"/>
    <property type="evidence" value="ECO:0007669"/>
    <property type="project" value="InterPro"/>
</dbReference>
<organism evidence="2 3">
    <name type="scientific">Ananas comosus</name>
    <name type="common">Pineapple</name>
    <name type="synonym">Ananas ananas</name>
    <dbReference type="NCBI Taxonomy" id="4615"/>
    <lineage>
        <taxon>Eukaryota</taxon>
        <taxon>Viridiplantae</taxon>
        <taxon>Streptophyta</taxon>
        <taxon>Embryophyta</taxon>
        <taxon>Tracheophyta</taxon>
        <taxon>Spermatophyta</taxon>
        <taxon>Magnoliopsida</taxon>
        <taxon>Liliopsida</taxon>
        <taxon>Poales</taxon>
        <taxon>Bromeliaceae</taxon>
        <taxon>Bromelioideae</taxon>
        <taxon>Ananas</taxon>
    </lineage>
</organism>
<dbReference type="AlphaFoldDB" id="A0A199V260"/>
<feature type="region of interest" description="Disordered" evidence="1">
    <location>
        <begin position="14"/>
        <end position="50"/>
    </location>
</feature>
<reference evidence="2 3" key="1">
    <citation type="journal article" date="2016" name="DNA Res.">
        <title>The draft genome of MD-2 pineapple using hybrid error correction of long reads.</title>
        <authorList>
            <person name="Redwan R.M."/>
            <person name="Saidin A."/>
            <person name="Kumar S.V."/>
        </authorList>
    </citation>
    <scope>NUCLEOTIDE SEQUENCE [LARGE SCALE GENOMIC DNA]</scope>
    <source>
        <strain evidence="3">cv. MD2</strain>
        <tissue evidence="2">Leaf</tissue>
    </source>
</reference>
<feature type="non-terminal residue" evidence="2">
    <location>
        <position position="562"/>
    </location>
</feature>
<protein>
    <submittedName>
        <fullName evidence="2">Uncharacterized protein</fullName>
    </submittedName>
</protein>
<dbReference type="Pfam" id="PF03087">
    <property type="entry name" value="BPS1"/>
    <property type="match status" value="2"/>
</dbReference>
<feature type="compositionally biased region" description="Low complexity" evidence="1">
    <location>
        <begin position="14"/>
        <end position="33"/>
    </location>
</feature>
<evidence type="ECO:0000313" key="3">
    <source>
        <dbReference type="Proteomes" id="UP000092600"/>
    </source>
</evidence>
<evidence type="ECO:0000313" key="2">
    <source>
        <dbReference type="EMBL" id="OAY70965.1"/>
    </source>
</evidence>
<name>A0A199V260_ANACO</name>
<dbReference type="EMBL" id="LSRQ01003677">
    <property type="protein sequence ID" value="OAY70965.1"/>
    <property type="molecule type" value="Genomic_DNA"/>
</dbReference>
<dbReference type="InterPro" id="IPR004320">
    <property type="entry name" value="BPS1_pln"/>
</dbReference>
<gene>
    <name evidence="2" type="ORF">ACMD2_17626</name>
</gene>
<dbReference type="STRING" id="4615.A0A199V260"/>
<accession>A0A199V260</accession>
<evidence type="ECO:0000256" key="1">
    <source>
        <dbReference type="SAM" id="MobiDB-lite"/>
    </source>
</evidence>
<comment type="caution">
    <text evidence="2">The sequence shown here is derived from an EMBL/GenBank/DDBJ whole genome shotgun (WGS) entry which is preliminary data.</text>
</comment>
<dbReference type="Proteomes" id="UP000092600">
    <property type="component" value="Unassembled WGS sequence"/>
</dbReference>